<evidence type="ECO:0000256" key="1">
    <source>
        <dbReference type="SAM" id="Coils"/>
    </source>
</evidence>
<sequence>MAPRESFPVTTGWDKIPLPGDTSTGADLARVKWYRNQLAHSKDGILSSTYFNHFWGDLQDAIGRLSAKAGLPMLKEAQLAKHVVLDGSLTDMLLELSCKKSQQELTEMINIHQSAIDILRTNKEEQEKKIHQVNVSHQKGEAETQKLSTEPSVYKDECTEKLEACKNDIKKNEEMIKELQDQSDKKQNKIADLILHICKLEIKYEQHDKMLKEHDEHLAMLDGQGSKQGEQIAQQAEQLAQHCEQMAHHSEQMAQQSEQMAQQGEQMAQQGEQMVQQREQMAQQEDTRALIEEDVREGTFVITKAVTDGLLLLKQNGVMLITGYAGNIKVIITIRDTVKRQCQEIFDSHRLFKFNFIDLSSDVYLLSQEEKHTILTKYMETVRQSFYTDSKGFLDCNGDTTLDKTEVLTIVQENPVKGFPLVVYQFVHNDKYYRLGSKFFDRPTEAMLEEMNEIRRSGEEHMKFMKQYAVMVYTAINENCINPNDSLNITAVSKIIDAIYEALEKEDNKDIYTENMIGSVVIDTLDYVRSNVHIKTYIFFAYLLDTVAKLESQLDVYHFVLKIFKKMINTSSSRMSVDYTKFALISSLYVICATKDVRCVKATLDMIEEHKIPVLVDQGVILTEVPNITSMSNFGEEYDDETCVFLTLCIWNAYKVCNIPVLEFLLSKYNHTPFDINLFFKMIYRADWTHNMIPSVRKRVLGRPTLSFEPLKWMIETFPDQELEDPNFILRAACKYQMFDTVEYLASGTRPISRISCLKAFLEKPESLVGIVPFSQELFSFLIKQIDMSSEGLIPFVSSVTQKLDIPDYMFEAFLPVCINNANIFRLACENGQFYLVKLIIESSQIEHLDIQSALVAACTESESTQHHSSNHEKADDEVAKLEIVKYIVDNIGFDQFDFIAICQQAYSSKKIKILEWFVQNIDTTKLDVYTIIDTELVCNRSDILERQMQNIELESLVKKEF</sequence>
<dbReference type="Proteomes" id="UP000683360">
    <property type="component" value="Unassembled WGS sequence"/>
</dbReference>
<keyword evidence="5" id="KW-1185">Reference proteome</keyword>
<feature type="domain" description="DZIP3-like HEPN" evidence="3">
    <location>
        <begin position="8"/>
        <end position="68"/>
    </location>
</feature>
<dbReference type="InterPro" id="IPR041249">
    <property type="entry name" value="HEPN_DZIP3"/>
</dbReference>
<reference evidence="4" key="1">
    <citation type="submission" date="2021-03" db="EMBL/GenBank/DDBJ databases">
        <authorList>
            <person name="Bekaert M."/>
        </authorList>
    </citation>
    <scope>NUCLEOTIDE SEQUENCE</scope>
</reference>
<feature type="region of interest" description="Disordered" evidence="2">
    <location>
        <begin position="224"/>
        <end position="286"/>
    </location>
</feature>
<feature type="compositionally biased region" description="Low complexity" evidence="2">
    <location>
        <begin position="252"/>
        <end position="284"/>
    </location>
</feature>
<evidence type="ECO:0000313" key="5">
    <source>
        <dbReference type="Proteomes" id="UP000683360"/>
    </source>
</evidence>
<proteinExistence type="predicted"/>
<evidence type="ECO:0000313" key="4">
    <source>
        <dbReference type="EMBL" id="CAG2186209.1"/>
    </source>
</evidence>
<accession>A0A8S3PR46</accession>
<organism evidence="4 5">
    <name type="scientific">Mytilus edulis</name>
    <name type="common">Blue mussel</name>
    <dbReference type="NCBI Taxonomy" id="6550"/>
    <lineage>
        <taxon>Eukaryota</taxon>
        <taxon>Metazoa</taxon>
        <taxon>Spiralia</taxon>
        <taxon>Lophotrochozoa</taxon>
        <taxon>Mollusca</taxon>
        <taxon>Bivalvia</taxon>
        <taxon>Autobranchia</taxon>
        <taxon>Pteriomorphia</taxon>
        <taxon>Mytilida</taxon>
        <taxon>Mytiloidea</taxon>
        <taxon>Mytilidae</taxon>
        <taxon>Mytilinae</taxon>
        <taxon>Mytilus</taxon>
    </lineage>
</organism>
<gene>
    <name evidence="4" type="ORF">MEDL_1765</name>
</gene>
<feature type="compositionally biased region" description="Low complexity" evidence="2">
    <location>
        <begin position="228"/>
        <end position="241"/>
    </location>
</feature>
<dbReference type="AlphaFoldDB" id="A0A8S3PR46"/>
<dbReference type="Pfam" id="PF18738">
    <property type="entry name" value="HEPN_DZIP3"/>
    <property type="match status" value="1"/>
</dbReference>
<dbReference type="OrthoDB" id="6149069at2759"/>
<keyword evidence="1" id="KW-0175">Coiled coil</keyword>
<name>A0A8S3PR46_MYTED</name>
<comment type="caution">
    <text evidence="4">The sequence shown here is derived from an EMBL/GenBank/DDBJ whole genome shotgun (WGS) entry which is preliminary data.</text>
</comment>
<dbReference type="EMBL" id="CAJPWZ010000121">
    <property type="protein sequence ID" value="CAG2186209.1"/>
    <property type="molecule type" value="Genomic_DNA"/>
</dbReference>
<feature type="coiled-coil region" evidence="1">
    <location>
        <begin position="155"/>
        <end position="196"/>
    </location>
</feature>
<evidence type="ECO:0000256" key="2">
    <source>
        <dbReference type="SAM" id="MobiDB-lite"/>
    </source>
</evidence>
<protein>
    <recommendedName>
        <fullName evidence="3">DZIP3-like HEPN domain-containing protein</fullName>
    </recommendedName>
</protein>
<evidence type="ECO:0000259" key="3">
    <source>
        <dbReference type="Pfam" id="PF18738"/>
    </source>
</evidence>